<gene>
    <name evidence="1" type="ORF">Amon02_000544200</name>
</gene>
<name>A0ACB5T6R3_AMBMO</name>
<proteinExistence type="predicted"/>
<protein>
    <submittedName>
        <fullName evidence="1">Unnamed protein product</fullName>
    </submittedName>
</protein>
<evidence type="ECO:0000313" key="2">
    <source>
        <dbReference type="Proteomes" id="UP001165064"/>
    </source>
</evidence>
<evidence type="ECO:0000313" key="1">
    <source>
        <dbReference type="EMBL" id="GME82310.1"/>
    </source>
</evidence>
<organism evidence="1 2">
    <name type="scientific">Ambrosiozyma monospora</name>
    <name type="common">Yeast</name>
    <name type="synonym">Endomycopsis monosporus</name>
    <dbReference type="NCBI Taxonomy" id="43982"/>
    <lineage>
        <taxon>Eukaryota</taxon>
        <taxon>Fungi</taxon>
        <taxon>Dikarya</taxon>
        <taxon>Ascomycota</taxon>
        <taxon>Saccharomycotina</taxon>
        <taxon>Pichiomycetes</taxon>
        <taxon>Pichiales</taxon>
        <taxon>Pichiaceae</taxon>
        <taxon>Ambrosiozyma</taxon>
    </lineage>
</organism>
<dbReference type="EMBL" id="BSXS01003997">
    <property type="protein sequence ID" value="GME82310.1"/>
    <property type="molecule type" value="Genomic_DNA"/>
</dbReference>
<accession>A0ACB5T6R3</accession>
<reference evidence="1" key="1">
    <citation type="submission" date="2023-04" db="EMBL/GenBank/DDBJ databases">
        <title>Ambrosiozyma monospora NBRC 10751.</title>
        <authorList>
            <person name="Ichikawa N."/>
            <person name="Sato H."/>
            <person name="Tonouchi N."/>
        </authorList>
    </citation>
    <scope>NUCLEOTIDE SEQUENCE</scope>
    <source>
        <strain evidence="1">NBRC 10751</strain>
    </source>
</reference>
<keyword evidence="2" id="KW-1185">Reference proteome</keyword>
<dbReference type="Proteomes" id="UP001165064">
    <property type="component" value="Unassembled WGS sequence"/>
</dbReference>
<sequence length="205" mass="23723">MLHKTLAKHPELKFLYMKFIQSLNSTQLDSNSPGESWNLYAYVRELCLRYQRFQDLLRDILTFKLFYHLRVEVRNGGAGDKYEREGKGEREMLLCWTYYKRHEFKFSFVVGVDNLMKNFGGCHDAANNNANNNNANNKNGSSNSCANGGNKGLDVKVSHFKFVDFVGNRKNRNSDGEQEQEKVRVVFEEMLDRVSGLSILNKVVF</sequence>
<comment type="caution">
    <text evidence="1">The sequence shown here is derived from an EMBL/GenBank/DDBJ whole genome shotgun (WGS) entry which is preliminary data.</text>
</comment>